<dbReference type="Proteomes" id="UP001489719">
    <property type="component" value="Unassembled WGS sequence"/>
</dbReference>
<proteinExistence type="predicted"/>
<accession>A0ACC3TDU0</accession>
<dbReference type="EMBL" id="MU970237">
    <property type="protein sequence ID" value="KAK9319047.1"/>
    <property type="molecule type" value="Genomic_DNA"/>
</dbReference>
<evidence type="ECO:0000313" key="2">
    <source>
        <dbReference type="Proteomes" id="UP001489719"/>
    </source>
</evidence>
<organism evidence="1 2">
    <name type="scientific">Lipomyces orientalis</name>
    <dbReference type="NCBI Taxonomy" id="1233043"/>
    <lineage>
        <taxon>Eukaryota</taxon>
        <taxon>Fungi</taxon>
        <taxon>Dikarya</taxon>
        <taxon>Ascomycota</taxon>
        <taxon>Saccharomycotina</taxon>
        <taxon>Lipomycetes</taxon>
        <taxon>Lipomycetales</taxon>
        <taxon>Lipomycetaceae</taxon>
        <taxon>Lipomyces</taxon>
    </lineage>
</organism>
<protein>
    <submittedName>
        <fullName evidence="1">Uncharacterized protein</fullName>
    </submittedName>
</protein>
<sequence>MHPLRFILSAALVASCAAQAVYKTTYIPANVRNTTASVQFSSTPSSSLDEPKISSVNSTVYDCTNASITVVFYAAEASGFPIPNASYTPVEIRGSLANCTAFSLPFLSGTGATVWTQEGMQGVSGIWHDTGAAFYKIDDLGRYTIVIDSENMGLKGVMNFNAIAPAHYPCGLLYPGSSQNMELMPGVGWANAMPDAIVTADLTYLNPATNEPLQVKFDDGIGYHDKNWGSVPFVEATQSWYWGHGRIGNYSVVWFDAIDWNGTEYQSGYVVTGNTIVAGSCNPSSSKVRPFGNGSSNTYPPKADSALPSGFFLEFELPGETDPLIVTVPNDQTVANFGFYTRWIGHNLSGSIGGRSVGSYGTGQWEQFNMNSFIEQAKQPS</sequence>
<name>A0ACC3TDU0_9ASCO</name>
<comment type="caution">
    <text evidence="1">The sequence shown here is derived from an EMBL/GenBank/DDBJ whole genome shotgun (WGS) entry which is preliminary data.</text>
</comment>
<reference evidence="2" key="1">
    <citation type="journal article" date="2024" name="Front. Bioeng. Biotechnol.">
        <title>Genome-scale model development and genomic sequencing of the oleaginous clade Lipomyces.</title>
        <authorList>
            <person name="Czajka J.J."/>
            <person name="Han Y."/>
            <person name="Kim J."/>
            <person name="Mondo S.J."/>
            <person name="Hofstad B.A."/>
            <person name="Robles A."/>
            <person name="Haridas S."/>
            <person name="Riley R."/>
            <person name="LaButti K."/>
            <person name="Pangilinan J."/>
            <person name="Andreopoulos W."/>
            <person name="Lipzen A."/>
            <person name="Yan J."/>
            <person name="Wang M."/>
            <person name="Ng V."/>
            <person name="Grigoriev I.V."/>
            <person name="Spatafora J.W."/>
            <person name="Magnuson J.K."/>
            <person name="Baker S.E."/>
            <person name="Pomraning K.R."/>
        </authorList>
    </citation>
    <scope>NUCLEOTIDE SEQUENCE [LARGE SCALE GENOMIC DNA]</scope>
    <source>
        <strain evidence="2">CBS 10300</strain>
    </source>
</reference>
<evidence type="ECO:0000313" key="1">
    <source>
        <dbReference type="EMBL" id="KAK9319047.1"/>
    </source>
</evidence>
<keyword evidence="2" id="KW-1185">Reference proteome</keyword>
<gene>
    <name evidence="1" type="ORF">V1517DRAFT_349442</name>
</gene>